<dbReference type="AlphaFoldDB" id="A0AB39A598"/>
<proteinExistence type="predicted"/>
<evidence type="ECO:0000313" key="2">
    <source>
        <dbReference type="EMBL" id="XDE76207.1"/>
    </source>
</evidence>
<keyword evidence="1" id="KW-0812">Transmembrane</keyword>
<name>A0AB39A598_9HEMI</name>
<accession>A0AB39A598</accession>
<dbReference type="EMBL" id="PQ068594">
    <property type="protein sequence ID" value="XDE76207.1"/>
    <property type="molecule type" value="Genomic_DNA"/>
</dbReference>
<sequence length="163" mass="19260">MKIFMLKMMMMISSFIPFLKNPLSMGIMLLLQTLLMIFFMNKMLMSSWFVLITFLMMIGGILILFTYMSSIASNEMFKLNLKMLFIIPLLMLTLDEMMNEKQLMEMENIMSLLNHETISMMKLYNFKSMLLTMMMVLYLLLTMIVVSMIVKKNKGPLRSKNYE</sequence>
<keyword evidence="2" id="KW-0496">Mitochondrion</keyword>
<reference evidence="2" key="1">
    <citation type="submission" date="2024-07" db="EMBL/GenBank/DDBJ databases">
        <authorList>
            <person name="Wang W."/>
            <person name="Jiang S."/>
            <person name="Liu Y."/>
        </authorList>
    </citation>
    <scope>NUCLEOTIDE SEQUENCE</scope>
    <source>
        <tissue evidence="2">Muscles tissue</tissue>
    </source>
</reference>
<protein>
    <submittedName>
        <fullName evidence="2">NADH dehydrogenase subunit 6</fullName>
    </submittedName>
</protein>
<keyword evidence="1" id="KW-1133">Transmembrane helix</keyword>
<keyword evidence="1" id="KW-0472">Membrane</keyword>
<feature type="transmembrane region" description="Helical" evidence="1">
    <location>
        <begin position="129"/>
        <end position="150"/>
    </location>
</feature>
<gene>
    <name evidence="2" type="primary">ND6</name>
</gene>
<feature type="transmembrane region" description="Helical" evidence="1">
    <location>
        <begin position="46"/>
        <end position="67"/>
    </location>
</feature>
<organism evidence="2">
    <name type="scientific">Sophonia unicolor</name>
    <dbReference type="NCBI Taxonomy" id="3237925"/>
    <lineage>
        <taxon>Eukaryota</taxon>
        <taxon>Metazoa</taxon>
        <taxon>Ecdysozoa</taxon>
        <taxon>Arthropoda</taxon>
        <taxon>Hexapoda</taxon>
        <taxon>Insecta</taxon>
        <taxon>Pterygota</taxon>
        <taxon>Neoptera</taxon>
        <taxon>Paraneoptera</taxon>
        <taxon>Hemiptera</taxon>
        <taxon>Auchenorrhyncha</taxon>
        <taxon>Membracoidea</taxon>
        <taxon>Cicadellidae</taxon>
        <taxon>Evacanthinae</taxon>
        <taxon>Nirvanini</taxon>
        <taxon>Sophonia</taxon>
    </lineage>
</organism>
<feature type="transmembrane region" description="Helical" evidence="1">
    <location>
        <begin position="21"/>
        <end position="40"/>
    </location>
</feature>
<evidence type="ECO:0000256" key="1">
    <source>
        <dbReference type="SAM" id="Phobius"/>
    </source>
</evidence>
<geneLocation type="mitochondrion" evidence="2"/>
<feature type="transmembrane region" description="Helical" evidence="1">
    <location>
        <begin position="79"/>
        <end position="98"/>
    </location>
</feature>